<dbReference type="STRING" id="3818.A0A444X475"/>
<keyword evidence="3" id="KW-1185">Reference proteome</keyword>
<dbReference type="Pfam" id="PF03372">
    <property type="entry name" value="Exo_endo_phos"/>
    <property type="match status" value="1"/>
</dbReference>
<proteinExistence type="predicted"/>
<evidence type="ECO:0000313" key="3">
    <source>
        <dbReference type="Proteomes" id="UP000289738"/>
    </source>
</evidence>
<feature type="domain" description="Endonuclease/exonuclease/phosphatase" evidence="1">
    <location>
        <begin position="6"/>
        <end position="226"/>
    </location>
</feature>
<reference evidence="2 3" key="1">
    <citation type="submission" date="2019-01" db="EMBL/GenBank/DDBJ databases">
        <title>Sequencing of cultivated peanut Arachis hypogaea provides insights into genome evolution and oil improvement.</title>
        <authorList>
            <person name="Chen X."/>
        </authorList>
    </citation>
    <scope>NUCLEOTIDE SEQUENCE [LARGE SCALE GENOMIC DNA]</scope>
    <source>
        <strain evidence="3">cv. Fuhuasheng</strain>
        <tissue evidence="2">Leaves</tissue>
    </source>
</reference>
<comment type="caution">
    <text evidence="2">The sequence shown here is derived from an EMBL/GenBank/DDBJ whole genome shotgun (WGS) entry which is preliminary data.</text>
</comment>
<dbReference type="PANTHER" id="PTHR33710">
    <property type="entry name" value="BNAC02G09200D PROTEIN"/>
    <property type="match status" value="1"/>
</dbReference>
<dbReference type="InterPro" id="IPR005135">
    <property type="entry name" value="Endo/exonuclease/phosphatase"/>
</dbReference>
<dbReference type="PANTHER" id="PTHR33710:SF77">
    <property type="entry name" value="DNASE I-LIKE SUPERFAMILY PROTEIN"/>
    <property type="match status" value="1"/>
</dbReference>
<dbReference type="AlphaFoldDB" id="A0A444X475"/>
<dbReference type="EMBL" id="SDMP01000020">
    <property type="protein sequence ID" value="RYQ84474.1"/>
    <property type="molecule type" value="Genomic_DNA"/>
</dbReference>
<dbReference type="SUPFAM" id="SSF56219">
    <property type="entry name" value="DNase I-like"/>
    <property type="match status" value="1"/>
</dbReference>
<dbReference type="Gene3D" id="3.60.10.10">
    <property type="entry name" value="Endonuclease/exonuclease/phosphatase"/>
    <property type="match status" value="1"/>
</dbReference>
<evidence type="ECO:0000259" key="1">
    <source>
        <dbReference type="Pfam" id="PF03372"/>
    </source>
</evidence>
<dbReference type="InterPro" id="IPR036691">
    <property type="entry name" value="Endo/exonu/phosph_ase_sf"/>
</dbReference>
<gene>
    <name evidence="2" type="ORF">Ahy_B10g103821</name>
</gene>
<name>A0A444X475_ARAHY</name>
<protein>
    <recommendedName>
        <fullName evidence="1">Endonuclease/exonuclease/phosphatase domain-containing protein</fullName>
    </recommendedName>
</protein>
<evidence type="ECO:0000313" key="2">
    <source>
        <dbReference type="EMBL" id="RYQ84474.1"/>
    </source>
</evidence>
<accession>A0A444X475</accession>
<dbReference type="GO" id="GO:0003824">
    <property type="term" value="F:catalytic activity"/>
    <property type="evidence" value="ECO:0007669"/>
    <property type="project" value="InterPro"/>
</dbReference>
<sequence>MIVKCWNCRGAASESFSRTFLEIVRINKPDIVILLETRCSGEKARKIISKSGFDFYHIEEAVGFSGGIWVMWKDPNIVISILKSKTQYVHMNVKKDYDEDWFLTAVYASPREVNRRELWNDIKIIKNGIRGPWLVVGDFNEIADPSEKKGGGRTDVGACKRFKRWIEECMLIDLGSVGPKFTWRGPQWENLERVFKRLDRALANADWRIKFHEARVEVLARVKSDHHPLLISMKPKDNLANNKPFRFEAMWSRHPDFKQFVESHWSGAQHWGRSLLALAENLMVWNKEVFGHIGRQKRSLMRRIGGIQKASSYGRNPFLEELERNLTNELEEILDREEIMWMQKSRDTWVVEGDRNTKYYHTKTIIRRRRNRILKLMNLQGDWIEDQEELRQHVVEFFKCLYRHDNSFSPVLITTRSYPMLEEDIKRSFNLKPTEKKIQDALFGIGSFKAPGPDGFPALFFKENWSIIKGNIGQLIHLLWSMPRDWKLDNLYTLIPPSIIDKIRAIPPPKSNLKDSLCWTKSSSGQFTIASAYKMLAEWDVNDNVDRWTKIWKWKGPERIKVKLINPAAVALFFNLNFQGWIELNLQNSIGKSPSEWIDEFYVACWMIWKWRNLEVFSPPYITKGESHNQYNSLLRKVQDQLAKPWEVRVLHIHRKGNTCADWMAKHSLNKSFGYSFIDKPEPNLEILMEQDWKVSRPTSQIS</sequence>
<organism evidence="2 3">
    <name type="scientific">Arachis hypogaea</name>
    <name type="common">Peanut</name>
    <dbReference type="NCBI Taxonomy" id="3818"/>
    <lineage>
        <taxon>Eukaryota</taxon>
        <taxon>Viridiplantae</taxon>
        <taxon>Streptophyta</taxon>
        <taxon>Embryophyta</taxon>
        <taxon>Tracheophyta</taxon>
        <taxon>Spermatophyta</taxon>
        <taxon>Magnoliopsida</taxon>
        <taxon>eudicotyledons</taxon>
        <taxon>Gunneridae</taxon>
        <taxon>Pentapetalae</taxon>
        <taxon>rosids</taxon>
        <taxon>fabids</taxon>
        <taxon>Fabales</taxon>
        <taxon>Fabaceae</taxon>
        <taxon>Papilionoideae</taxon>
        <taxon>50 kb inversion clade</taxon>
        <taxon>dalbergioids sensu lato</taxon>
        <taxon>Dalbergieae</taxon>
        <taxon>Pterocarpus clade</taxon>
        <taxon>Arachis</taxon>
    </lineage>
</organism>
<dbReference type="Proteomes" id="UP000289738">
    <property type="component" value="Chromosome B10"/>
</dbReference>